<evidence type="ECO:0000313" key="2">
    <source>
        <dbReference type="Proteomes" id="UP000250163"/>
    </source>
</evidence>
<keyword evidence="2" id="KW-1185">Reference proteome</keyword>
<accession>A0A330LIV8</accession>
<gene>
    <name evidence="1" type="ORF">MORIYA_0051</name>
</gene>
<dbReference type="RefSeq" id="WP_112711684.1">
    <property type="nucleotide sequence ID" value="NZ_LS483250.1"/>
</dbReference>
<dbReference type="OrthoDB" id="7062790at2"/>
<protein>
    <submittedName>
        <fullName evidence="1">Uncharacterized protein</fullName>
    </submittedName>
</protein>
<name>A0A330LIV8_9GAMM</name>
<dbReference type="KEGG" id="mya:MORIYA_0051"/>
<dbReference type="Proteomes" id="UP000250163">
    <property type="component" value="Chromosome MORIYA"/>
</dbReference>
<dbReference type="AlphaFoldDB" id="A0A330LIV8"/>
<proteinExistence type="predicted"/>
<dbReference type="EMBL" id="LS483250">
    <property type="protein sequence ID" value="SQD76529.1"/>
    <property type="molecule type" value="Genomic_DNA"/>
</dbReference>
<reference evidence="2" key="1">
    <citation type="submission" date="2018-05" db="EMBL/GenBank/DDBJ databases">
        <authorList>
            <person name="Cea G.-C."/>
            <person name="William W."/>
        </authorList>
    </citation>
    <scope>NUCLEOTIDE SEQUENCE [LARGE SCALE GENOMIC DNA]</scope>
    <source>
        <strain evidence="2">DB21MT 5</strain>
    </source>
</reference>
<sequence>MSQNKNSGAAANKWGRETARSIASKIGATMISKASNECNHNGCKAVIKCAKVATDSVGVTYKMLERLDYIIGAFQSENGTFELFQLSSSYFENDMRATASLGSASGKVGIVRKTTFESKGQNMGLITL</sequence>
<evidence type="ECO:0000313" key="1">
    <source>
        <dbReference type="EMBL" id="SQD76529.1"/>
    </source>
</evidence>
<organism evidence="1 2">
    <name type="scientific">Moritella yayanosii</name>
    <dbReference type="NCBI Taxonomy" id="69539"/>
    <lineage>
        <taxon>Bacteria</taxon>
        <taxon>Pseudomonadati</taxon>
        <taxon>Pseudomonadota</taxon>
        <taxon>Gammaproteobacteria</taxon>
        <taxon>Alteromonadales</taxon>
        <taxon>Moritellaceae</taxon>
        <taxon>Moritella</taxon>
    </lineage>
</organism>